<dbReference type="EMBL" id="LXQE01000188">
    <property type="protein sequence ID" value="RCJ30450.1"/>
    <property type="molecule type" value="Genomic_DNA"/>
</dbReference>
<gene>
    <name evidence="1" type="ORF">A6769_33620</name>
</gene>
<dbReference type="Proteomes" id="UP000252085">
    <property type="component" value="Unassembled WGS sequence"/>
</dbReference>
<dbReference type="AlphaFoldDB" id="A0A367R3D6"/>
<dbReference type="SUPFAM" id="SSF56796">
    <property type="entry name" value="Dehydroquinate synthase-like"/>
    <property type="match status" value="1"/>
</dbReference>
<proteinExistence type="predicted"/>
<evidence type="ECO:0000313" key="1">
    <source>
        <dbReference type="EMBL" id="RCJ30450.1"/>
    </source>
</evidence>
<comment type="caution">
    <text evidence="1">The sequence shown here is derived from an EMBL/GenBank/DDBJ whole genome shotgun (WGS) entry which is preliminary data.</text>
</comment>
<evidence type="ECO:0000313" key="2">
    <source>
        <dbReference type="Proteomes" id="UP000252085"/>
    </source>
</evidence>
<reference evidence="1 2" key="1">
    <citation type="submission" date="2016-04" db="EMBL/GenBank/DDBJ databases">
        <authorList>
            <person name="Evans L.H."/>
            <person name="Alamgir A."/>
            <person name="Owens N."/>
            <person name="Weber N.D."/>
            <person name="Virtaneva K."/>
            <person name="Barbian K."/>
            <person name="Babar A."/>
            <person name="Rosenke K."/>
        </authorList>
    </citation>
    <scope>NUCLEOTIDE SEQUENCE [LARGE SCALE GENOMIC DNA]</scope>
    <source>
        <strain evidence="1">NIES-2108</strain>
    </source>
</reference>
<sequence length="48" mass="5158">MENFVFCNPVKILFGKGQIANIAAEIPDNAKILINYGGGSIKTNGVYN</sequence>
<name>A0A367R3D6_NOSPU</name>
<accession>A0A367R3D6</accession>
<organism evidence="1 2">
    <name type="scientific">Nostoc punctiforme NIES-2108</name>
    <dbReference type="NCBI Taxonomy" id="1356359"/>
    <lineage>
        <taxon>Bacteria</taxon>
        <taxon>Bacillati</taxon>
        <taxon>Cyanobacteriota</taxon>
        <taxon>Cyanophyceae</taxon>
        <taxon>Nostocales</taxon>
        <taxon>Nostocaceae</taxon>
        <taxon>Nostoc</taxon>
    </lineage>
</organism>
<protein>
    <submittedName>
        <fullName evidence="1">Alcohol dehydrogenase</fullName>
    </submittedName>
</protein>